<evidence type="ECO:0000313" key="19">
    <source>
        <dbReference type="EMBL" id="KAK7092901.1"/>
    </source>
</evidence>
<evidence type="ECO:0000256" key="12">
    <source>
        <dbReference type="ARBA" id="ARBA00023002"/>
    </source>
</evidence>
<feature type="transmembrane region" description="Helical" evidence="18">
    <location>
        <begin position="192"/>
        <end position="213"/>
    </location>
</feature>
<dbReference type="GO" id="GO:0010230">
    <property type="term" value="P:alternative respiration"/>
    <property type="evidence" value="ECO:0007669"/>
    <property type="project" value="TreeGrafter"/>
</dbReference>
<evidence type="ECO:0000256" key="13">
    <source>
        <dbReference type="ARBA" id="ARBA00023004"/>
    </source>
</evidence>
<comment type="caution">
    <text evidence="19">The sequence shown here is derived from an EMBL/GenBank/DDBJ whole genome shotgun (WGS) entry which is preliminary data.</text>
</comment>
<keyword evidence="20" id="KW-1185">Reference proteome</keyword>
<feature type="compositionally biased region" description="Basic and acidic residues" evidence="17">
    <location>
        <begin position="102"/>
        <end position="113"/>
    </location>
</feature>
<evidence type="ECO:0000256" key="2">
    <source>
        <dbReference type="ARBA" id="ARBA00004273"/>
    </source>
</evidence>
<comment type="subcellular location">
    <subcellularLocation>
        <location evidence="2">Mitochondrion inner membrane</location>
    </subcellularLocation>
</comment>
<dbReference type="GO" id="GO:0005743">
    <property type="term" value="C:mitochondrial inner membrane"/>
    <property type="evidence" value="ECO:0007669"/>
    <property type="project" value="UniProtKB-SubCell"/>
</dbReference>
<comment type="cofactor">
    <cofactor evidence="1">
        <name>Fe cation</name>
        <dbReference type="ChEBI" id="CHEBI:24875"/>
    </cofactor>
</comment>
<sequence>MAACFSLSRQSTCALGLLRTSPSASALKLSSALRASAGTFQFHEPSRDLSSIRPLSLKPLAVIQPQLVRSLTTKKEIQENLKKFEKGNFDTVPDPDHLQHFKERAKKKEDSDSVKTSSLQETHDAVSHDHPMGKYTLPHPIWSEDQLHDVQITHTPPEGFVDKLAFFSVKMLRGGFDIFSGFKVGQRNEHKWLKRIIFLETVAGVPGMVAAMMRHMISLRRMQRDHGWIHTLLEEAENERMHLMTALQLKQPSWIFKTAVIGSQGVFVTLFGIWYAISPKFCHRFVGYLEEEAVKTYTKCLEDINGGPLKHWQTQEAPDVAVRYWQLPEDATMRDVILAIRADEAHHRVVNHTLASMKPDQFNPYKPGK</sequence>
<name>A0AAN9ATX7_9CAEN</name>
<keyword evidence="5" id="KW-0679">Respiratory chain</keyword>
<dbReference type="InterPro" id="IPR038659">
    <property type="entry name" value="AOX_sf"/>
</dbReference>
<evidence type="ECO:0008006" key="21">
    <source>
        <dbReference type="Google" id="ProtNLM"/>
    </source>
</evidence>
<evidence type="ECO:0000256" key="9">
    <source>
        <dbReference type="ARBA" id="ARBA00022946"/>
    </source>
</evidence>
<evidence type="ECO:0000256" key="16">
    <source>
        <dbReference type="ARBA" id="ARBA00025285"/>
    </source>
</evidence>
<dbReference type="PANTHER" id="PTHR31803:SF3">
    <property type="entry name" value="ALTERNATIVE OXIDASE"/>
    <property type="match status" value="1"/>
</dbReference>
<evidence type="ECO:0000256" key="8">
    <source>
        <dbReference type="ARBA" id="ARBA00022792"/>
    </source>
</evidence>
<comment type="function">
    <text evidence="16">Catalyzes cyanide-resistant oxygen consumption. May increase respiration when the cytochrome respiratory pathway is restricted, or in response to low temperatures.</text>
</comment>
<dbReference type="Proteomes" id="UP001374579">
    <property type="component" value="Unassembled WGS sequence"/>
</dbReference>
<keyword evidence="15 18" id="KW-0472">Membrane</keyword>
<evidence type="ECO:0000256" key="15">
    <source>
        <dbReference type="ARBA" id="ARBA00023136"/>
    </source>
</evidence>
<proteinExistence type="inferred from homology"/>
<keyword evidence="8" id="KW-0999">Mitochondrion inner membrane</keyword>
<keyword evidence="6 18" id="KW-0812">Transmembrane</keyword>
<feature type="region of interest" description="Disordered" evidence="17">
    <location>
        <begin position="102"/>
        <end position="131"/>
    </location>
</feature>
<feature type="compositionally biased region" description="Basic and acidic residues" evidence="17">
    <location>
        <begin position="121"/>
        <end position="131"/>
    </location>
</feature>
<evidence type="ECO:0000256" key="11">
    <source>
        <dbReference type="ARBA" id="ARBA00022989"/>
    </source>
</evidence>
<dbReference type="CDD" id="cd01053">
    <property type="entry name" value="AOX"/>
    <property type="match status" value="1"/>
</dbReference>
<dbReference type="EMBL" id="JBAMIC010000021">
    <property type="protein sequence ID" value="KAK7092901.1"/>
    <property type="molecule type" value="Genomic_DNA"/>
</dbReference>
<feature type="transmembrane region" description="Helical" evidence="18">
    <location>
        <begin position="254"/>
        <end position="277"/>
    </location>
</feature>
<evidence type="ECO:0000256" key="1">
    <source>
        <dbReference type="ARBA" id="ARBA00001962"/>
    </source>
</evidence>
<accession>A0AAN9ATX7</accession>
<dbReference type="PANTHER" id="PTHR31803">
    <property type="entry name" value="ALTERNATIVE OXIDASE"/>
    <property type="match status" value="1"/>
</dbReference>
<dbReference type="Gene3D" id="1.20.1260.140">
    <property type="entry name" value="Alternative oxidase"/>
    <property type="match status" value="1"/>
</dbReference>
<keyword evidence="4" id="KW-0813">Transport</keyword>
<keyword evidence="13" id="KW-0408">Iron</keyword>
<dbReference type="GO" id="GO:0046872">
    <property type="term" value="F:metal ion binding"/>
    <property type="evidence" value="ECO:0007669"/>
    <property type="project" value="UniProtKB-KW"/>
</dbReference>
<dbReference type="Pfam" id="PF01786">
    <property type="entry name" value="AOX"/>
    <property type="match status" value="1"/>
</dbReference>
<keyword evidence="10" id="KW-0249">Electron transport</keyword>
<evidence type="ECO:0000256" key="18">
    <source>
        <dbReference type="SAM" id="Phobius"/>
    </source>
</evidence>
<gene>
    <name evidence="19" type="ORF">V1264_008577</name>
</gene>
<keyword evidence="7" id="KW-0479">Metal-binding</keyword>
<evidence type="ECO:0000313" key="20">
    <source>
        <dbReference type="Proteomes" id="UP001374579"/>
    </source>
</evidence>
<evidence type="ECO:0000256" key="14">
    <source>
        <dbReference type="ARBA" id="ARBA00023128"/>
    </source>
</evidence>
<keyword evidence="11 18" id="KW-1133">Transmembrane helix</keyword>
<evidence type="ECO:0000256" key="10">
    <source>
        <dbReference type="ARBA" id="ARBA00022982"/>
    </source>
</evidence>
<dbReference type="GO" id="GO:0009916">
    <property type="term" value="F:alternative oxidase activity"/>
    <property type="evidence" value="ECO:0007669"/>
    <property type="project" value="InterPro"/>
</dbReference>
<keyword evidence="14" id="KW-0496">Mitochondrion</keyword>
<evidence type="ECO:0000256" key="17">
    <source>
        <dbReference type="SAM" id="MobiDB-lite"/>
    </source>
</evidence>
<evidence type="ECO:0000256" key="3">
    <source>
        <dbReference type="ARBA" id="ARBA00008388"/>
    </source>
</evidence>
<evidence type="ECO:0000256" key="7">
    <source>
        <dbReference type="ARBA" id="ARBA00022723"/>
    </source>
</evidence>
<protein>
    <recommendedName>
        <fullName evidence="21">Alternative oxidase</fullName>
    </recommendedName>
</protein>
<comment type="similarity">
    <text evidence="3">Belongs to the alternative oxidase family.</text>
</comment>
<evidence type="ECO:0000256" key="6">
    <source>
        <dbReference type="ARBA" id="ARBA00022692"/>
    </source>
</evidence>
<reference evidence="19 20" key="1">
    <citation type="submission" date="2024-02" db="EMBL/GenBank/DDBJ databases">
        <title>Chromosome-scale genome assembly of the rough periwinkle Littorina saxatilis.</title>
        <authorList>
            <person name="De Jode A."/>
            <person name="Faria R."/>
            <person name="Formenti G."/>
            <person name="Sims Y."/>
            <person name="Smith T.P."/>
            <person name="Tracey A."/>
            <person name="Wood J.M.D."/>
            <person name="Zagrodzka Z.B."/>
            <person name="Johannesson K."/>
            <person name="Butlin R.K."/>
            <person name="Leder E.H."/>
        </authorList>
    </citation>
    <scope>NUCLEOTIDE SEQUENCE [LARGE SCALE GENOMIC DNA]</scope>
    <source>
        <strain evidence="19">Snail1</strain>
        <tissue evidence="19">Muscle</tissue>
    </source>
</reference>
<dbReference type="InterPro" id="IPR002680">
    <property type="entry name" value="AOX"/>
</dbReference>
<evidence type="ECO:0000256" key="5">
    <source>
        <dbReference type="ARBA" id="ARBA00022660"/>
    </source>
</evidence>
<organism evidence="19 20">
    <name type="scientific">Littorina saxatilis</name>
    <dbReference type="NCBI Taxonomy" id="31220"/>
    <lineage>
        <taxon>Eukaryota</taxon>
        <taxon>Metazoa</taxon>
        <taxon>Spiralia</taxon>
        <taxon>Lophotrochozoa</taxon>
        <taxon>Mollusca</taxon>
        <taxon>Gastropoda</taxon>
        <taxon>Caenogastropoda</taxon>
        <taxon>Littorinimorpha</taxon>
        <taxon>Littorinoidea</taxon>
        <taxon>Littorinidae</taxon>
        <taxon>Littorina</taxon>
    </lineage>
</organism>
<dbReference type="FunFam" id="1.20.1260.140:FF:000002">
    <property type="entry name" value="Alternative oxidase"/>
    <property type="match status" value="1"/>
</dbReference>
<dbReference type="AlphaFoldDB" id="A0AAN9ATX7"/>
<keyword evidence="9" id="KW-0809">Transit peptide</keyword>
<evidence type="ECO:0000256" key="4">
    <source>
        <dbReference type="ARBA" id="ARBA00022448"/>
    </source>
</evidence>
<keyword evidence="12" id="KW-0560">Oxidoreductase</keyword>